<dbReference type="InterPro" id="IPR035906">
    <property type="entry name" value="MetI-like_sf"/>
</dbReference>
<dbReference type="InterPro" id="IPR000515">
    <property type="entry name" value="MetI-like"/>
</dbReference>
<keyword evidence="5 7" id="KW-1133">Transmembrane helix</keyword>
<sequence length="252" mass="26958">MKKVVGVGLFLLVWEGVAHSGLVPQQYFPSVTQVALAAREMLLSGELLQAEGKTLMRALIGLLLAIGLGVSLAMLAARYLLLARMWAPLVEIMRSVPPAALVPLGIFALGLTPKLFIGIVVFAGITMVYLPALNALINTEPVQINAARTLGYSRLETLFLVRLPAAWPEIFTGIRVAAGAALIASIASEMLAGKDGLGFLLFDTAFSLRTNAMFAVMLVAALNGILFNELVLWARRPLAGWQDALNHLGDAR</sequence>
<evidence type="ECO:0000256" key="1">
    <source>
        <dbReference type="ARBA" id="ARBA00004651"/>
    </source>
</evidence>
<dbReference type="GO" id="GO:0055085">
    <property type="term" value="P:transmembrane transport"/>
    <property type="evidence" value="ECO:0007669"/>
    <property type="project" value="InterPro"/>
</dbReference>
<feature type="domain" description="ABC transmembrane type-1" evidence="8">
    <location>
        <begin position="51"/>
        <end position="231"/>
    </location>
</feature>
<keyword evidence="3" id="KW-1003">Cell membrane</keyword>
<proteinExistence type="inferred from homology"/>
<evidence type="ECO:0000313" key="9">
    <source>
        <dbReference type="EMBL" id="QDL37375.1"/>
    </source>
</evidence>
<dbReference type="Pfam" id="PF00528">
    <property type="entry name" value="BPD_transp_1"/>
    <property type="match status" value="1"/>
</dbReference>
<comment type="similarity">
    <text evidence="7">Belongs to the binding-protein-dependent transport system permease family.</text>
</comment>
<evidence type="ECO:0000256" key="6">
    <source>
        <dbReference type="ARBA" id="ARBA00023136"/>
    </source>
</evidence>
<evidence type="ECO:0000256" key="7">
    <source>
        <dbReference type="RuleBase" id="RU363032"/>
    </source>
</evidence>
<comment type="subcellular location">
    <subcellularLocation>
        <location evidence="1 7">Cell membrane</location>
        <topology evidence="1 7">Multi-pass membrane protein</topology>
    </subcellularLocation>
</comment>
<evidence type="ECO:0000256" key="2">
    <source>
        <dbReference type="ARBA" id="ARBA00022448"/>
    </source>
</evidence>
<dbReference type="OrthoDB" id="8138334at2"/>
<dbReference type="AlphaFoldDB" id="A0A515DAF0"/>
<keyword evidence="6 7" id="KW-0472">Membrane</keyword>
<dbReference type="CDD" id="cd06261">
    <property type="entry name" value="TM_PBP2"/>
    <property type="match status" value="1"/>
</dbReference>
<keyword evidence="10" id="KW-1185">Reference proteome</keyword>
<feature type="transmembrane region" description="Helical" evidence="7">
    <location>
        <begin position="115"/>
        <end position="137"/>
    </location>
</feature>
<accession>A0A515DAF0</accession>
<evidence type="ECO:0000256" key="4">
    <source>
        <dbReference type="ARBA" id="ARBA00022692"/>
    </source>
</evidence>
<dbReference type="SUPFAM" id="SSF161098">
    <property type="entry name" value="MetI-like"/>
    <property type="match status" value="1"/>
</dbReference>
<gene>
    <name evidence="9" type="ORF">EUB48_08890</name>
</gene>
<dbReference type="Proteomes" id="UP000316798">
    <property type="component" value="Chromosome"/>
</dbReference>
<protein>
    <submittedName>
        <fullName evidence="9">ABC transporter permease subunit</fullName>
    </submittedName>
</protein>
<dbReference type="PROSITE" id="PS50928">
    <property type="entry name" value="ABC_TM1"/>
    <property type="match status" value="1"/>
</dbReference>
<organism evidence="9 10">
    <name type="scientific">Rhodoferax sediminis</name>
    <dbReference type="NCBI Taxonomy" id="2509614"/>
    <lineage>
        <taxon>Bacteria</taxon>
        <taxon>Pseudomonadati</taxon>
        <taxon>Pseudomonadota</taxon>
        <taxon>Betaproteobacteria</taxon>
        <taxon>Burkholderiales</taxon>
        <taxon>Comamonadaceae</taxon>
        <taxon>Rhodoferax</taxon>
    </lineage>
</organism>
<keyword evidence="2 7" id="KW-0813">Transport</keyword>
<feature type="transmembrane region" description="Helical" evidence="7">
    <location>
        <begin position="170"/>
        <end position="192"/>
    </location>
</feature>
<dbReference type="EMBL" id="CP035503">
    <property type="protein sequence ID" value="QDL37375.1"/>
    <property type="molecule type" value="Genomic_DNA"/>
</dbReference>
<reference evidence="9 10" key="1">
    <citation type="submission" date="2019-01" db="EMBL/GenBank/DDBJ databases">
        <title>Genomic insights into a novel species Rhodoferax sp.</title>
        <authorList>
            <person name="Jin L."/>
        </authorList>
    </citation>
    <scope>NUCLEOTIDE SEQUENCE [LARGE SCALE GENOMIC DNA]</scope>
    <source>
        <strain evidence="9 10">CHu59-6-5</strain>
    </source>
</reference>
<dbReference type="PANTHER" id="PTHR30151">
    <property type="entry name" value="ALKANE SULFONATE ABC TRANSPORTER-RELATED, MEMBRANE SUBUNIT"/>
    <property type="match status" value="1"/>
</dbReference>
<dbReference type="RefSeq" id="WP_142818545.1">
    <property type="nucleotide sequence ID" value="NZ_CP035503.1"/>
</dbReference>
<evidence type="ECO:0000313" key="10">
    <source>
        <dbReference type="Proteomes" id="UP000316798"/>
    </source>
</evidence>
<dbReference type="Gene3D" id="1.10.3720.10">
    <property type="entry name" value="MetI-like"/>
    <property type="match status" value="1"/>
</dbReference>
<dbReference type="KEGG" id="rhf:EUB48_08890"/>
<evidence type="ECO:0000256" key="5">
    <source>
        <dbReference type="ARBA" id="ARBA00022989"/>
    </source>
</evidence>
<keyword evidence="4 7" id="KW-0812">Transmembrane</keyword>
<dbReference type="GO" id="GO:0005886">
    <property type="term" value="C:plasma membrane"/>
    <property type="evidence" value="ECO:0007669"/>
    <property type="project" value="UniProtKB-SubCell"/>
</dbReference>
<dbReference type="PANTHER" id="PTHR30151:SF0">
    <property type="entry name" value="ABC TRANSPORTER PERMEASE PROTEIN MJ0413-RELATED"/>
    <property type="match status" value="1"/>
</dbReference>
<feature type="transmembrane region" description="Helical" evidence="7">
    <location>
        <begin position="212"/>
        <end position="233"/>
    </location>
</feature>
<evidence type="ECO:0000259" key="8">
    <source>
        <dbReference type="PROSITE" id="PS50928"/>
    </source>
</evidence>
<evidence type="ECO:0000256" key="3">
    <source>
        <dbReference type="ARBA" id="ARBA00022475"/>
    </source>
</evidence>
<feature type="transmembrane region" description="Helical" evidence="7">
    <location>
        <begin position="58"/>
        <end position="80"/>
    </location>
</feature>
<name>A0A515DAF0_9BURK</name>